<proteinExistence type="predicted"/>
<reference evidence="2" key="1">
    <citation type="submission" date="2015-07" db="EMBL/GenBank/DDBJ databases">
        <title>Fjat-14235 jcm11544.</title>
        <authorList>
            <person name="Liu B."/>
            <person name="Wang J."/>
            <person name="Zhu Y."/>
            <person name="Liu G."/>
            <person name="Chen Q."/>
            <person name="Chen Z."/>
            <person name="Lan J."/>
            <person name="Che J."/>
            <person name="Ge C."/>
            <person name="Shi H."/>
            <person name="Pan Z."/>
            <person name="Liu X."/>
        </authorList>
    </citation>
    <scope>NUCLEOTIDE SEQUENCE [LARGE SCALE GENOMIC DNA]</scope>
    <source>
        <strain evidence="2">JCM 11544</strain>
    </source>
</reference>
<keyword evidence="2" id="KW-1185">Reference proteome</keyword>
<comment type="caution">
    <text evidence="1">The sequence shown here is derived from an EMBL/GenBank/DDBJ whole genome shotgun (WGS) entry which is preliminary data.</text>
</comment>
<organism evidence="1 2">
    <name type="scientific">Rossellomorea marisflavi</name>
    <dbReference type="NCBI Taxonomy" id="189381"/>
    <lineage>
        <taxon>Bacteria</taxon>
        <taxon>Bacillati</taxon>
        <taxon>Bacillota</taxon>
        <taxon>Bacilli</taxon>
        <taxon>Bacillales</taxon>
        <taxon>Bacillaceae</taxon>
        <taxon>Rossellomorea</taxon>
    </lineage>
</organism>
<sequence>MLAVASLDDSFGLSWMNLHDSLLHGCRRWDVPFRCGSLLSTGRKSSLLILAGSRPFLYSRWSQSAFASLHSWWKGELYFFIKGLFDLG</sequence>
<evidence type="ECO:0000313" key="1">
    <source>
        <dbReference type="EMBL" id="KON83000.1"/>
    </source>
</evidence>
<accession>A0A0M0FZM5</accession>
<evidence type="ECO:0000313" key="2">
    <source>
        <dbReference type="Proteomes" id="UP000037405"/>
    </source>
</evidence>
<dbReference type="Proteomes" id="UP000037405">
    <property type="component" value="Unassembled WGS sequence"/>
</dbReference>
<name>A0A0M0FZM5_9BACI</name>
<protein>
    <submittedName>
        <fullName evidence="1">Uncharacterized protein</fullName>
    </submittedName>
</protein>
<dbReference type="AlphaFoldDB" id="A0A0M0FZM5"/>
<dbReference type="EMBL" id="LGUE01000008">
    <property type="protein sequence ID" value="KON83000.1"/>
    <property type="molecule type" value="Genomic_DNA"/>
</dbReference>
<gene>
    <name evidence="1" type="ORF">AF331_19360</name>
</gene>
<dbReference type="PATRIC" id="fig|189381.12.peg.3388"/>